<dbReference type="EMBL" id="LNAL01000008">
    <property type="protein sequence ID" value="KUG06149.1"/>
    <property type="molecule type" value="Genomic_DNA"/>
</dbReference>
<reference evidence="1 2" key="1">
    <citation type="submission" date="2015-11" db="EMBL/GenBank/DDBJ databases">
        <title>Solirubrum puertoriconensis gen. nov. an environmental bacteria isolated in Puerto Rico.</title>
        <authorList>
            <person name="Cuebas-Irizarry M.F."/>
            <person name="Montalvo-Rodriguez R."/>
        </authorList>
    </citation>
    <scope>NUCLEOTIDE SEQUENCE [LARGE SCALE GENOMIC DNA]</scope>
    <source>
        <strain evidence="1 2">MC1A</strain>
    </source>
</reference>
<protein>
    <submittedName>
        <fullName evidence="1">Uncharacterized protein</fullName>
    </submittedName>
</protein>
<evidence type="ECO:0000313" key="1">
    <source>
        <dbReference type="EMBL" id="KUG06149.1"/>
    </source>
</evidence>
<proteinExistence type="predicted"/>
<organism evidence="1 2">
    <name type="scientific">Solirubrum puertoriconensis</name>
    <dbReference type="NCBI Taxonomy" id="1751427"/>
    <lineage>
        <taxon>Bacteria</taxon>
        <taxon>Pseudomonadati</taxon>
        <taxon>Bacteroidota</taxon>
        <taxon>Cytophagia</taxon>
        <taxon>Cytophagales</taxon>
    </lineage>
</organism>
<sequence length="169" mass="19365">MFKLGLDVAEVTGSWYGFAVPLYLGAERPLGRHFSATVDVTSSIGFRRKPQLAELSGSLGVRYYYNQARRQRLGKPTQRLGGTYLQAQFTNTFNRTGLWTYPTEGPAYFSHQPSAELFWGWQRRFGRYGFVDAAAGLRLLPNWSYRNSPEPRYRWQPEIGLRVRAGLAF</sequence>
<keyword evidence="2" id="KW-1185">Reference proteome</keyword>
<dbReference type="Proteomes" id="UP000054223">
    <property type="component" value="Unassembled WGS sequence"/>
</dbReference>
<comment type="caution">
    <text evidence="1">The sequence shown here is derived from an EMBL/GenBank/DDBJ whole genome shotgun (WGS) entry which is preliminary data.</text>
</comment>
<gene>
    <name evidence="1" type="ORF">ASU33_01925</name>
</gene>
<accession>A0A9X0HHT1</accession>
<evidence type="ECO:0000313" key="2">
    <source>
        <dbReference type="Proteomes" id="UP000054223"/>
    </source>
</evidence>
<name>A0A9X0HHT1_SOLP1</name>
<dbReference type="AlphaFoldDB" id="A0A9X0HHT1"/>